<accession>A0A927EA16</accession>
<dbReference type="Proteomes" id="UP000619295">
    <property type="component" value="Unassembled WGS sequence"/>
</dbReference>
<dbReference type="PRINTS" id="PR00598">
    <property type="entry name" value="HTHMARR"/>
</dbReference>
<keyword evidence="2" id="KW-0238">DNA-binding</keyword>
<dbReference type="RefSeq" id="WP_191124910.1">
    <property type="nucleotide sequence ID" value="NZ_JACXWY010000011.1"/>
</dbReference>
<evidence type="ECO:0000259" key="4">
    <source>
        <dbReference type="PROSITE" id="PS50995"/>
    </source>
</evidence>
<reference evidence="5" key="1">
    <citation type="submission" date="2020-09" db="EMBL/GenBank/DDBJ databases">
        <title>Bosea spartocytisi sp. nov. a root nodule endophyte of Spartocytisus supranubius in the high mountain ecosystem fo the Teide National Park (Canary Islands, Spain).</title>
        <authorList>
            <person name="Pulido-Suarez L."/>
            <person name="Peix A."/>
            <person name="Igual J.M."/>
            <person name="Socas-Perez N."/>
            <person name="Velazquez E."/>
            <person name="Flores-Felix J.D."/>
            <person name="Leon-Barrios M."/>
        </authorList>
    </citation>
    <scope>NUCLEOTIDE SEQUENCE</scope>
    <source>
        <strain evidence="5">SSUT16</strain>
    </source>
</reference>
<dbReference type="InterPro" id="IPR036390">
    <property type="entry name" value="WH_DNA-bd_sf"/>
</dbReference>
<organism evidence="5 6">
    <name type="scientific">Bosea spartocytisi</name>
    <dbReference type="NCBI Taxonomy" id="2773451"/>
    <lineage>
        <taxon>Bacteria</taxon>
        <taxon>Pseudomonadati</taxon>
        <taxon>Pseudomonadota</taxon>
        <taxon>Alphaproteobacteria</taxon>
        <taxon>Hyphomicrobiales</taxon>
        <taxon>Boseaceae</taxon>
        <taxon>Bosea</taxon>
    </lineage>
</organism>
<dbReference type="Gene3D" id="1.10.10.10">
    <property type="entry name" value="Winged helix-like DNA-binding domain superfamily/Winged helix DNA-binding domain"/>
    <property type="match status" value="1"/>
</dbReference>
<dbReference type="PROSITE" id="PS50995">
    <property type="entry name" value="HTH_MARR_2"/>
    <property type="match status" value="1"/>
</dbReference>
<keyword evidence="6" id="KW-1185">Reference proteome</keyword>
<evidence type="ECO:0000313" key="5">
    <source>
        <dbReference type="EMBL" id="MBD3847491.1"/>
    </source>
</evidence>
<evidence type="ECO:0000313" key="6">
    <source>
        <dbReference type="Proteomes" id="UP000619295"/>
    </source>
</evidence>
<name>A0A927EA16_9HYPH</name>
<protein>
    <submittedName>
        <fullName evidence="5">Winged helix-turn-helix transcriptional regulator</fullName>
    </submittedName>
</protein>
<evidence type="ECO:0000256" key="3">
    <source>
        <dbReference type="ARBA" id="ARBA00023163"/>
    </source>
</evidence>
<gene>
    <name evidence="5" type="ORF">IED13_17460</name>
</gene>
<feature type="domain" description="HTH marR-type" evidence="4">
    <location>
        <begin position="34"/>
        <end position="166"/>
    </location>
</feature>
<dbReference type="EMBL" id="JACXWY010000011">
    <property type="protein sequence ID" value="MBD3847491.1"/>
    <property type="molecule type" value="Genomic_DNA"/>
</dbReference>
<dbReference type="GO" id="GO:0003677">
    <property type="term" value="F:DNA binding"/>
    <property type="evidence" value="ECO:0007669"/>
    <property type="project" value="UniProtKB-KW"/>
</dbReference>
<comment type="caution">
    <text evidence="5">The sequence shown here is derived from an EMBL/GenBank/DDBJ whole genome shotgun (WGS) entry which is preliminary data.</text>
</comment>
<dbReference type="PANTHER" id="PTHR42756:SF1">
    <property type="entry name" value="TRANSCRIPTIONAL REPRESSOR OF EMRAB OPERON"/>
    <property type="match status" value="1"/>
</dbReference>
<keyword evidence="1" id="KW-0805">Transcription regulation</keyword>
<keyword evidence="3" id="KW-0804">Transcription</keyword>
<sequence>MGDRSDTATALLAPGGCRRQRLSEEERRALYSGPWNVGYLIRTVSRRARDQIKVLLGEQGINIGMWPYLWALYKKDGVPQVVLGRSVKAVGPSVVSAVNQLQRAGLARRVRDERDMRVANIHLTDKARALRPRIEQCVSDVNERALQFLSDEEVALLITIVEKINAGLDQDVRQP</sequence>
<proteinExistence type="predicted"/>
<dbReference type="AlphaFoldDB" id="A0A927EA16"/>
<evidence type="ECO:0000256" key="1">
    <source>
        <dbReference type="ARBA" id="ARBA00023015"/>
    </source>
</evidence>
<dbReference type="PANTHER" id="PTHR42756">
    <property type="entry name" value="TRANSCRIPTIONAL REGULATOR, MARR"/>
    <property type="match status" value="1"/>
</dbReference>
<evidence type="ECO:0000256" key="2">
    <source>
        <dbReference type="ARBA" id="ARBA00023125"/>
    </source>
</evidence>
<dbReference type="SMART" id="SM00347">
    <property type="entry name" value="HTH_MARR"/>
    <property type="match status" value="1"/>
</dbReference>
<dbReference type="SUPFAM" id="SSF46785">
    <property type="entry name" value="Winged helix' DNA-binding domain"/>
    <property type="match status" value="1"/>
</dbReference>
<dbReference type="InterPro" id="IPR000835">
    <property type="entry name" value="HTH_MarR-typ"/>
</dbReference>
<dbReference type="GO" id="GO:0003700">
    <property type="term" value="F:DNA-binding transcription factor activity"/>
    <property type="evidence" value="ECO:0007669"/>
    <property type="project" value="InterPro"/>
</dbReference>
<dbReference type="InterPro" id="IPR036388">
    <property type="entry name" value="WH-like_DNA-bd_sf"/>
</dbReference>